<dbReference type="PANTHER" id="PTHR11926">
    <property type="entry name" value="GLUCOSYL/GLUCURONOSYL TRANSFERASES"/>
    <property type="match status" value="1"/>
</dbReference>
<accession>A0A1R3GX74</accession>
<dbReference type="InterPro" id="IPR018247">
    <property type="entry name" value="EF_Hand_1_Ca_BS"/>
</dbReference>
<dbReference type="STRING" id="93759.A0A1R3GX74"/>
<evidence type="ECO:0000313" key="4">
    <source>
        <dbReference type="Proteomes" id="UP000187203"/>
    </source>
</evidence>
<dbReference type="Gene3D" id="3.40.50.2000">
    <property type="entry name" value="Glycogen Phosphorylase B"/>
    <property type="match status" value="1"/>
</dbReference>
<dbReference type="Proteomes" id="UP000187203">
    <property type="component" value="Unassembled WGS sequence"/>
</dbReference>
<comment type="caution">
    <text evidence="3">The sequence shown here is derived from an EMBL/GenBank/DDBJ whole genome shotgun (WGS) entry which is preliminary data.</text>
</comment>
<keyword evidence="4" id="KW-1185">Reference proteome</keyword>
<dbReference type="PROSITE" id="PS00018">
    <property type="entry name" value="EF_HAND_1"/>
    <property type="match status" value="1"/>
</dbReference>
<proteinExistence type="inferred from homology"/>
<dbReference type="PANTHER" id="PTHR11926:SF1412">
    <property type="entry name" value="UDP-GLYCOSYLTRANSFERASE 83A1-LIKE"/>
    <property type="match status" value="1"/>
</dbReference>
<protein>
    <submittedName>
        <fullName evidence="3">UDP-glucuronosyl/UDP-glucosyltransferase</fullName>
    </submittedName>
</protein>
<evidence type="ECO:0000313" key="3">
    <source>
        <dbReference type="EMBL" id="OMO62734.1"/>
    </source>
</evidence>
<dbReference type="FunFam" id="3.40.50.2000:FF:000108">
    <property type="entry name" value="UDP-glycosyltransferase 83A1"/>
    <property type="match status" value="1"/>
</dbReference>
<sequence>MAMRQKHVIVIPHAAQGHVAPLMKLSLQIVAHGVKVTFVTTEFIHGKIMASLPAKIEEERSLISLVSIPDGLEPADDRQDFVKLTESMFRVMPGHLRSFIENINQSNVNEQITCVIADMAAGWALGVAKELGIKNAAVLLSGPATLALALHVPKLIEAGIIDIDGTLMKDEPITLTEDIPAWNSSELSWSSGDPVMQRLLFSYVSTGIQAFISADEIGLALDKDENGIITSNEISRKIETLLSSDEIKANALQLKESARKSVGEGGSSFKNFTSFIEQI</sequence>
<keyword evidence="2" id="KW-0808">Transferase</keyword>
<dbReference type="AlphaFoldDB" id="A0A1R3GX74"/>
<dbReference type="OrthoDB" id="5835829at2759"/>
<reference evidence="4" key="1">
    <citation type="submission" date="2013-09" db="EMBL/GenBank/DDBJ databases">
        <title>Corchorus olitorius genome sequencing.</title>
        <authorList>
            <person name="Alam M."/>
            <person name="Haque M.S."/>
            <person name="Islam M.S."/>
            <person name="Emdad E.M."/>
            <person name="Islam M.M."/>
            <person name="Ahmed B."/>
            <person name="Halim A."/>
            <person name="Hossen Q.M.M."/>
            <person name="Hossain M.Z."/>
            <person name="Ahmed R."/>
            <person name="Khan M.M."/>
            <person name="Islam R."/>
            <person name="Rashid M.M."/>
            <person name="Khan S.A."/>
            <person name="Rahman M.S."/>
            <person name="Alam M."/>
            <person name="Yahiya A.S."/>
            <person name="Khan M.S."/>
            <person name="Azam M.S."/>
            <person name="Haque T."/>
            <person name="Lashkar M.Z.H."/>
            <person name="Akhand A.I."/>
            <person name="Morshed G."/>
            <person name="Roy S."/>
            <person name="Uddin K.S."/>
            <person name="Rabeya T."/>
            <person name="Hossain A.S."/>
            <person name="Chowdhury A."/>
            <person name="Snigdha A.R."/>
            <person name="Mortoza M.S."/>
            <person name="Matin S.A."/>
            <person name="Hoque S.M.E."/>
            <person name="Islam M.K."/>
            <person name="Roy D.K."/>
            <person name="Haider R."/>
            <person name="Moosa M.M."/>
            <person name="Elias S.M."/>
            <person name="Hasan A.M."/>
            <person name="Jahan S."/>
            <person name="Shafiuddin M."/>
            <person name="Mahmood N."/>
            <person name="Shommy N.S."/>
        </authorList>
    </citation>
    <scope>NUCLEOTIDE SEQUENCE [LARGE SCALE GENOMIC DNA]</scope>
    <source>
        <strain evidence="4">cv. O-4</strain>
    </source>
</reference>
<dbReference type="EMBL" id="AWUE01021312">
    <property type="protein sequence ID" value="OMO62734.1"/>
    <property type="molecule type" value="Genomic_DNA"/>
</dbReference>
<organism evidence="3 4">
    <name type="scientific">Corchorus olitorius</name>
    <dbReference type="NCBI Taxonomy" id="93759"/>
    <lineage>
        <taxon>Eukaryota</taxon>
        <taxon>Viridiplantae</taxon>
        <taxon>Streptophyta</taxon>
        <taxon>Embryophyta</taxon>
        <taxon>Tracheophyta</taxon>
        <taxon>Spermatophyta</taxon>
        <taxon>Magnoliopsida</taxon>
        <taxon>eudicotyledons</taxon>
        <taxon>Gunneridae</taxon>
        <taxon>Pentapetalae</taxon>
        <taxon>rosids</taxon>
        <taxon>malvids</taxon>
        <taxon>Malvales</taxon>
        <taxon>Malvaceae</taxon>
        <taxon>Grewioideae</taxon>
        <taxon>Apeibeae</taxon>
        <taxon>Corchorus</taxon>
    </lineage>
</organism>
<dbReference type="GO" id="GO:0080044">
    <property type="term" value="F:quercetin 7-O-glucosyltransferase activity"/>
    <property type="evidence" value="ECO:0007669"/>
    <property type="project" value="TreeGrafter"/>
</dbReference>
<dbReference type="SUPFAM" id="SSF53756">
    <property type="entry name" value="UDP-Glycosyltransferase/glycogen phosphorylase"/>
    <property type="match status" value="2"/>
</dbReference>
<name>A0A1R3GX74_9ROSI</name>
<gene>
    <name evidence="3" type="ORF">COLO4_32929</name>
</gene>
<dbReference type="GO" id="GO:0080043">
    <property type="term" value="F:quercetin 3-O-glucosyltransferase activity"/>
    <property type="evidence" value="ECO:0007669"/>
    <property type="project" value="TreeGrafter"/>
</dbReference>
<comment type="similarity">
    <text evidence="1">Belongs to the UDP-glycosyltransferase family.</text>
</comment>
<evidence type="ECO:0000256" key="1">
    <source>
        <dbReference type="ARBA" id="ARBA00009995"/>
    </source>
</evidence>
<evidence type="ECO:0000256" key="2">
    <source>
        <dbReference type="ARBA" id="ARBA00022676"/>
    </source>
</evidence>
<keyword evidence="2" id="KW-0328">Glycosyltransferase</keyword>